<dbReference type="Pfam" id="PF25372">
    <property type="entry name" value="DUF7885"/>
    <property type="match status" value="1"/>
</dbReference>
<dbReference type="InterPro" id="IPR032675">
    <property type="entry name" value="LRR_dom_sf"/>
</dbReference>
<feature type="domain" description="F-box" evidence="2">
    <location>
        <begin position="1"/>
        <end position="45"/>
    </location>
</feature>
<gene>
    <name evidence="3" type="ORF">L484_025695</name>
</gene>
<protein>
    <submittedName>
        <fullName evidence="3">F-box/LRR-repeat protein 20</fullName>
    </submittedName>
</protein>
<evidence type="ECO:0000313" key="4">
    <source>
        <dbReference type="Proteomes" id="UP000030645"/>
    </source>
</evidence>
<dbReference type="InterPro" id="IPR001810">
    <property type="entry name" value="F-box_dom"/>
</dbReference>
<dbReference type="InterPro" id="IPR006553">
    <property type="entry name" value="Leu-rich_rpt_Cys-con_subtyp"/>
</dbReference>
<name>W9R3M0_9ROSA</name>
<evidence type="ECO:0000256" key="1">
    <source>
        <dbReference type="SAM" id="MobiDB-lite"/>
    </source>
</evidence>
<dbReference type="InterPro" id="IPR036047">
    <property type="entry name" value="F-box-like_dom_sf"/>
</dbReference>
<dbReference type="eggNOG" id="KOG1947">
    <property type="taxonomic scope" value="Eukaryota"/>
</dbReference>
<proteinExistence type="predicted"/>
<keyword evidence="4" id="KW-1185">Reference proteome</keyword>
<dbReference type="SUPFAM" id="SSF52047">
    <property type="entry name" value="RNI-like"/>
    <property type="match status" value="2"/>
</dbReference>
<dbReference type="PANTHER" id="PTHR13318:SF106">
    <property type="entry name" value="F-BOX_LRR-REPEAT PROTEIN 2"/>
    <property type="match status" value="1"/>
</dbReference>
<feature type="compositionally biased region" description="Gly residues" evidence="1">
    <location>
        <begin position="628"/>
        <end position="651"/>
    </location>
</feature>
<dbReference type="GO" id="GO:0019005">
    <property type="term" value="C:SCF ubiquitin ligase complex"/>
    <property type="evidence" value="ECO:0007669"/>
    <property type="project" value="TreeGrafter"/>
</dbReference>
<dbReference type="GO" id="GO:0031146">
    <property type="term" value="P:SCF-dependent proteasomal ubiquitin-dependent protein catabolic process"/>
    <property type="evidence" value="ECO:0007669"/>
    <property type="project" value="TreeGrafter"/>
</dbReference>
<dbReference type="STRING" id="981085.W9R3M0"/>
<dbReference type="Gene3D" id="1.20.1280.50">
    <property type="match status" value="1"/>
</dbReference>
<reference evidence="4" key="1">
    <citation type="submission" date="2013-01" db="EMBL/GenBank/DDBJ databases">
        <title>Draft Genome Sequence of a Mulberry Tree, Morus notabilis C.K. Schneid.</title>
        <authorList>
            <person name="He N."/>
            <person name="Zhao S."/>
        </authorList>
    </citation>
    <scope>NUCLEOTIDE SEQUENCE</scope>
</reference>
<dbReference type="PANTHER" id="PTHR13318">
    <property type="entry name" value="PARTNER OF PAIRED, ISOFORM B-RELATED"/>
    <property type="match status" value="1"/>
</dbReference>
<dbReference type="Proteomes" id="UP000030645">
    <property type="component" value="Unassembled WGS sequence"/>
</dbReference>
<organism evidence="3 4">
    <name type="scientific">Morus notabilis</name>
    <dbReference type="NCBI Taxonomy" id="981085"/>
    <lineage>
        <taxon>Eukaryota</taxon>
        <taxon>Viridiplantae</taxon>
        <taxon>Streptophyta</taxon>
        <taxon>Embryophyta</taxon>
        <taxon>Tracheophyta</taxon>
        <taxon>Spermatophyta</taxon>
        <taxon>Magnoliopsida</taxon>
        <taxon>eudicotyledons</taxon>
        <taxon>Gunneridae</taxon>
        <taxon>Pentapetalae</taxon>
        <taxon>rosids</taxon>
        <taxon>fabids</taxon>
        <taxon>Rosales</taxon>
        <taxon>Moraceae</taxon>
        <taxon>Moreae</taxon>
        <taxon>Morus</taxon>
    </lineage>
</organism>
<dbReference type="InterPro" id="IPR057207">
    <property type="entry name" value="FBXL15_LRR"/>
</dbReference>
<dbReference type="Gene3D" id="3.80.10.10">
    <property type="entry name" value="Ribonuclease Inhibitor"/>
    <property type="match status" value="4"/>
</dbReference>
<dbReference type="SMART" id="SM00367">
    <property type="entry name" value="LRR_CC"/>
    <property type="match status" value="8"/>
</dbReference>
<dbReference type="PROSITE" id="PS50181">
    <property type="entry name" value="FBOX"/>
    <property type="match status" value="1"/>
</dbReference>
<evidence type="ECO:0000313" key="3">
    <source>
        <dbReference type="EMBL" id="EXB67217.1"/>
    </source>
</evidence>
<dbReference type="EMBL" id="KE344562">
    <property type="protein sequence ID" value="EXB67217.1"/>
    <property type="molecule type" value="Genomic_DNA"/>
</dbReference>
<feature type="region of interest" description="Disordered" evidence="1">
    <location>
        <begin position="608"/>
        <end position="863"/>
    </location>
</feature>
<dbReference type="SUPFAM" id="SSF81383">
    <property type="entry name" value="F-box domain"/>
    <property type="match status" value="1"/>
</dbReference>
<accession>W9R3M0</accession>
<dbReference type="AlphaFoldDB" id="W9R3M0"/>
<feature type="compositionally biased region" description="Gly residues" evidence="1">
    <location>
        <begin position="790"/>
        <end position="861"/>
    </location>
</feature>
<feature type="compositionally biased region" description="Gly residues" evidence="1">
    <location>
        <begin position="707"/>
        <end position="782"/>
    </location>
</feature>
<feature type="compositionally biased region" description="Gly residues" evidence="1">
    <location>
        <begin position="675"/>
        <end position="699"/>
    </location>
</feature>
<evidence type="ECO:0000259" key="2">
    <source>
        <dbReference type="PROSITE" id="PS50181"/>
    </source>
</evidence>
<dbReference type="Pfam" id="PF00646">
    <property type="entry name" value="F-box"/>
    <property type="match status" value="1"/>
</dbReference>
<sequence length="1036" mass="108186">MDLPEECWQSIFNFVDHRHRFSSLSLVCKQFLSITNDLVTALAVLDPTLPLLPDLVRRFPKLRKIDLSGLRGDIDGILSQLAETDLALEEIDVSNRRSVSIRRNLPIHGLRSVGRPKVSRLRRLNCSKIGSLRDSDLNLIVESFPFLEDLDISFPELGFSNSGGVWTPITDAGILSLSLKLKGLRKINLSGNHFITDRSLAYLSANCLLLNEIVIHCCDFITQNGIALLFRRCANLNSVSVFRIRFSLDDSTFNYSLLCAKALRAVDFTESVISDELLYSIGEASLPLNKLILANSCGFTYNGISFLLSKHRSIQHLDLQEVNFLTDEYMITLSEFLHSVTYINLSMCYKLTDSTFFCLTRNCPFLNEIKMAGTNLGAEDSTFSAGSVANTRVKSLNLAQNRSLGNESIKTFASLCPDLQMLDLSNCVGITEEGVLEVLRRCPEIRHLGMNQCIGIENFLVDFELSNLEVLCAWGSGIDDYGLALIGKRCPQLLQLDLTGCLAVTAKGVKEVVQSCRALREINLKWCNNVSVDIVALMVFTRPSLRKIVPPCGFVPSESQRNLYLRHGWKGSLTTISGDGGVDENGSGCSGGFSGIGGGRKRLGDCGTGNSGGRINPLSGSVGVGVKENGGSGGKRGSIGGEKTGTRGGAGVNSWGGKSGVGGGRKKSGAVGVETNGGEGTNGGKSGDSGTASGGGNHGSTGVSIIGMGGGRSKGGGGEGTNGGGGKGGGSDGTNGGGGGGDGGGGEGGGGEGGGGDGGGGDRGGGEGEGGGGEGISGGGGDGEGRRGGGGEGRIGGGDSTSGGGEGRIGGGDSTSGGGDGTSGGVMGIGGAEGTSGGKGGGIRRGGDGLGAGENGLSGDGEVGKGHWLQVPNRYWNKGSQFDPPLLLPLPLPLLLLVLLLLFCDSSLTCDPCWCCLCWEWCLASVMLRADSLYRLNPQVSEHTATVSEPKTKGKARHLNFIKRTSETTMTVGRGNNFSRHIDSVILQLPVVATSEGFKLKPTTRFTRTKCNPFCEDRLDLGSIVSTKQILGNSCA</sequence>